<keyword evidence="1" id="KW-0812">Transmembrane</keyword>
<dbReference type="InterPro" id="IPR018643">
    <property type="entry name" value="DUF2069_membrane"/>
</dbReference>
<evidence type="ECO:0000256" key="1">
    <source>
        <dbReference type="SAM" id="Phobius"/>
    </source>
</evidence>
<name>A0A6H1UCV3_9GAMM</name>
<feature type="transmembrane region" description="Helical" evidence="1">
    <location>
        <begin position="90"/>
        <end position="110"/>
    </location>
</feature>
<feature type="transmembrane region" description="Helical" evidence="1">
    <location>
        <begin position="40"/>
        <end position="57"/>
    </location>
</feature>
<keyword evidence="3" id="KW-1185">Reference proteome</keyword>
<sequence>MSTMSAPSQRLKATAVTGYLLSLALLSTWSVIGQSSYSVAFQYGLLIPLLFPAVGLLKGKPYTHAWSGFVASLYLLSSATSWWVYPQERIIASATIVVLLIWIVASTYFARSRGRELGLGLKKLKS</sequence>
<gene>
    <name evidence="2" type="ORF">HER31_08530</name>
</gene>
<protein>
    <submittedName>
        <fullName evidence="2">DUF2069 domain-containing protein</fullName>
    </submittedName>
</protein>
<keyword evidence="1" id="KW-0472">Membrane</keyword>
<proteinExistence type="predicted"/>
<evidence type="ECO:0000313" key="2">
    <source>
        <dbReference type="EMBL" id="QIZ76915.1"/>
    </source>
</evidence>
<dbReference type="Proteomes" id="UP000501602">
    <property type="component" value="Chromosome"/>
</dbReference>
<feature type="transmembrane region" description="Helical" evidence="1">
    <location>
        <begin position="64"/>
        <end position="84"/>
    </location>
</feature>
<dbReference type="EMBL" id="CP051180">
    <property type="protein sequence ID" value="QIZ76915.1"/>
    <property type="molecule type" value="Genomic_DNA"/>
</dbReference>
<organism evidence="2 3">
    <name type="scientific">Ferrimonas lipolytica</name>
    <dbReference type="NCBI Taxonomy" id="2724191"/>
    <lineage>
        <taxon>Bacteria</taxon>
        <taxon>Pseudomonadati</taxon>
        <taxon>Pseudomonadota</taxon>
        <taxon>Gammaproteobacteria</taxon>
        <taxon>Alteromonadales</taxon>
        <taxon>Ferrimonadaceae</taxon>
        <taxon>Ferrimonas</taxon>
    </lineage>
</organism>
<dbReference type="AlphaFoldDB" id="A0A6H1UCV3"/>
<reference evidence="2 3" key="1">
    <citation type="submission" date="2020-04" db="EMBL/GenBank/DDBJ databases">
        <title>Ferrimonas sp. S7 isolated from sea water.</title>
        <authorList>
            <person name="Bae S.S."/>
            <person name="Baek K."/>
        </authorList>
    </citation>
    <scope>NUCLEOTIDE SEQUENCE [LARGE SCALE GENOMIC DNA]</scope>
    <source>
        <strain evidence="2 3">S7</strain>
    </source>
</reference>
<keyword evidence="1" id="KW-1133">Transmembrane helix</keyword>
<dbReference type="Pfam" id="PF09842">
    <property type="entry name" value="DUF2069"/>
    <property type="match status" value="1"/>
</dbReference>
<dbReference type="KEGG" id="fes:HER31_08530"/>
<dbReference type="RefSeq" id="WP_168660176.1">
    <property type="nucleotide sequence ID" value="NZ_CP051180.1"/>
</dbReference>
<evidence type="ECO:0000313" key="3">
    <source>
        <dbReference type="Proteomes" id="UP000501602"/>
    </source>
</evidence>
<accession>A0A6H1UCV3</accession>